<gene>
    <name evidence="1" type="ORF">ALO94_03588</name>
</gene>
<accession>A0A0Q0CM95</accession>
<reference evidence="1 2" key="1">
    <citation type="submission" date="2015-09" db="EMBL/GenBank/DDBJ databases">
        <title>Genome announcement of multiple Pseudomonas syringae strains.</title>
        <authorList>
            <person name="Thakur S."/>
            <person name="Wang P.W."/>
            <person name="Gong Y."/>
            <person name="Weir B.S."/>
            <person name="Guttman D.S."/>
        </authorList>
    </citation>
    <scope>NUCLEOTIDE SEQUENCE [LARGE SCALE GENOMIC DNA]</scope>
    <source>
        <strain evidence="1 2">ICMP16929</strain>
    </source>
</reference>
<evidence type="ECO:0000313" key="2">
    <source>
        <dbReference type="Proteomes" id="UP000050384"/>
    </source>
</evidence>
<name>A0A0Q0CM95_PSESX</name>
<proteinExistence type="predicted"/>
<dbReference type="RefSeq" id="WP_234697458.1">
    <property type="nucleotide sequence ID" value="NZ_LJRI01000317.1"/>
</dbReference>
<dbReference type="AlphaFoldDB" id="A0A0Q0CM95"/>
<dbReference type="Proteomes" id="UP000050384">
    <property type="component" value="Unassembled WGS sequence"/>
</dbReference>
<sequence length="144" mass="15921">MTIIKHATNPAIFVGTSDEFDTAQDGEFSASGLWFFYVCGKEGGLACLSAEDAMQAGEKEFFRRTENEIEWECRFAEPEGIPAAALEYLLTTGGDAQEMRSEDQANLEQLAADQADDPRRKLAKENHGMDADQLLLGLLRGLRK</sequence>
<comment type="caution">
    <text evidence="1">The sequence shown here is derived from an EMBL/GenBank/DDBJ whole genome shotgun (WGS) entry which is preliminary data.</text>
</comment>
<organism evidence="1 2">
    <name type="scientific">Pseudomonas syringae pv. spinaceae</name>
    <dbReference type="NCBI Taxonomy" id="264459"/>
    <lineage>
        <taxon>Bacteria</taxon>
        <taxon>Pseudomonadati</taxon>
        <taxon>Pseudomonadota</taxon>
        <taxon>Gammaproteobacteria</taxon>
        <taxon>Pseudomonadales</taxon>
        <taxon>Pseudomonadaceae</taxon>
        <taxon>Pseudomonas</taxon>
        <taxon>Pseudomonas syringae</taxon>
    </lineage>
</organism>
<dbReference type="PATRIC" id="fig|264459.3.peg.5662"/>
<protein>
    <submittedName>
        <fullName evidence="1">Uncharacterized protein</fullName>
    </submittedName>
</protein>
<dbReference type="EMBL" id="LJRI01000317">
    <property type="protein sequence ID" value="KPZ06557.1"/>
    <property type="molecule type" value="Genomic_DNA"/>
</dbReference>
<evidence type="ECO:0000313" key="1">
    <source>
        <dbReference type="EMBL" id="KPZ06557.1"/>
    </source>
</evidence>